<evidence type="ECO:0000313" key="5">
    <source>
        <dbReference type="EMBL" id="PIP00137.1"/>
    </source>
</evidence>
<protein>
    <submittedName>
        <fullName evidence="5">GntR family transcriptional regulator</fullName>
    </submittedName>
</protein>
<feature type="domain" description="HTH gntR-type" evidence="4">
    <location>
        <begin position="7"/>
        <end position="74"/>
    </location>
</feature>
<dbReference type="PROSITE" id="PS50949">
    <property type="entry name" value="HTH_GNTR"/>
    <property type="match status" value="1"/>
</dbReference>
<dbReference type="EMBL" id="NQVN01000002">
    <property type="protein sequence ID" value="PIP00137.1"/>
    <property type="molecule type" value="Genomic_DNA"/>
</dbReference>
<dbReference type="AlphaFoldDB" id="A0A2G9WZI8"/>
<dbReference type="Gene3D" id="1.10.10.10">
    <property type="entry name" value="Winged helix-like DNA-binding domain superfamily/Winged helix DNA-binding domain"/>
    <property type="match status" value="1"/>
</dbReference>
<dbReference type="Gene3D" id="1.20.120.530">
    <property type="entry name" value="GntR ligand-binding domain-like"/>
    <property type="match status" value="1"/>
</dbReference>
<dbReference type="PANTHER" id="PTHR43537:SF5">
    <property type="entry name" value="UXU OPERON TRANSCRIPTIONAL REGULATOR"/>
    <property type="match status" value="1"/>
</dbReference>
<organism evidence="5 6">
    <name type="scientific">Pleomorphomonas carboxyditropha</name>
    <dbReference type="NCBI Taxonomy" id="2023338"/>
    <lineage>
        <taxon>Bacteria</taxon>
        <taxon>Pseudomonadati</taxon>
        <taxon>Pseudomonadota</taxon>
        <taxon>Alphaproteobacteria</taxon>
        <taxon>Hyphomicrobiales</taxon>
        <taxon>Pleomorphomonadaceae</taxon>
        <taxon>Pleomorphomonas</taxon>
    </lineage>
</organism>
<dbReference type="CDD" id="cd07377">
    <property type="entry name" value="WHTH_GntR"/>
    <property type="match status" value="1"/>
</dbReference>
<accession>A0A2G9WZI8</accession>
<evidence type="ECO:0000259" key="4">
    <source>
        <dbReference type="PROSITE" id="PS50949"/>
    </source>
</evidence>
<evidence type="ECO:0000256" key="1">
    <source>
        <dbReference type="ARBA" id="ARBA00023015"/>
    </source>
</evidence>
<evidence type="ECO:0000313" key="6">
    <source>
        <dbReference type="Proteomes" id="UP000231070"/>
    </source>
</evidence>
<dbReference type="Pfam" id="PF07729">
    <property type="entry name" value="FCD"/>
    <property type="match status" value="1"/>
</dbReference>
<dbReference type="GO" id="GO:0003700">
    <property type="term" value="F:DNA-binding transcription factor activity"/>
    <property type="evidence" value="ECO:0007669"/>
    <property type="project" value="InterPro"/>
</dbReference>
<dbReference type="InterPro" id="IPR011711">
    <property type="entry name" value="GntR_C"/>
</dbReference>
<dbReference type="Proteomes" id="UP000231070">
    <property type="component" value="Unassembled WGS sequence"/>
</dbReference>
<dbReference type="InterPro" id="IPR036390">
    <property type="entry name" value="WH_DNA-bd_sf"/>
</dbReference>
<dbReference type="InterPro" id="IPR000524">
    <property type="entry name" value="Tscrpt_reg_HTH_GntR"/>
</dbReference>
<dbReference type="SUPFAM" id="SSF46785">
    <property type="entry name" value="Winged helix' DNA-binding domain"/>
    <property type="match status" value="1"/>
</dbReference>
<dbReference type="InterPro" id="IPR036388">
    <property type="entry name" value="WH-like_DNA-bd_sf"/>
</dbReference>
<dbReference type="OrthoDB" id="9810548at2"/>
<dbReference type="Pfam" id="PF00392">
    <property type="entry name" value="GntR"/>
    <property type="match status" value="1"/>
</dbReference>
<keyword evidence="2" id="KW-0238">DNA-binding</keyword>
<keyword evidence="3" id="KW-0804">Transcription</keyword>
<evidence type="ECO:0000256" key="2">
    <source>
        <dbReference type="ARBA" id="ARBA00023125"/>
    </source>
</evidence>
<comment type="caution">
    <text evidence="5">The sequence shown here is derived from an EMBL/GenBank/DDBJ whole genome shotgun (WGS) entry which is preliminary data.</text>
</comment>
<dbReference type="InterPro" id="IPR008920">
    <property type="entry name" value="TF_FadR/GntR_C"/>
</dbReference>
<dbReference type="SMART" id="SM00345">
    <property type="entry name" value="HTH_GNTR"/>
    <property type="match status" value="1"/>
</dbReference>
<keyword evidence="1" id="KW-0805">Transcription regulation</keyword>
<sequence>MTILQKVSLAEQIAVILQERIIAGEFPGDAPLRQDELAAEFGVSKIPLREAFAKLEQTGLITSQINRGFFIRPLTADEAQDVFDLRLRIEPDATARGALHAGDGDVALARKALEALNAAISDHASNVGPLNRAFHMALVRPIAAPISKQTLERVHVISERYVVRHLAPIGRSERAESEHAAIFDAWKAGDAEAVRRVSQAHIAATWDDLRSEFDGGA</sequence>
<gene>
    <name evidence="5" type="ORF">CJ014_05190</name>
</gene>
<evidence type="ECO:0000256" key="3">
    <source>
        <dbReference type="ARBA" id="ARBA00023163"/>
    </source>
</evidence>
<proteinExistence type="predicted"/>
<dbReference type="PANTHER" id="PTHR43537">
    <property type="entry name" value="TRANSCRIPTIONAL REGULATOR, GNTR FAMILY"/>
    <property type="match status" value="1"/>
</dbReference>
<reference evidence="5 6" key="1">
    <citation type="submission" date="2017-08" db="EMBL/GenBank/DDBJ databases">
        <title>Pleomorphomonas carboxidotrophicus sp. nov., a new mesophilic hydrogenogenic carboxidotroph.</title>
        <authorList>
            <person name="Esquivel-Elizondo S."/>
            <person name="Krajmalnik-Brown R."/>
            <person name="Maldonado J."/>
        </authorList>
    </citation>
    <scope>NUCLEOTIDE SEQUENCE [LARGE SCALE GENOMIC DNA]</scope>
    <source>
        <strain evidence="5 6">SVCO-16</strain>
    </source>
</reference>
<name>A0A2G9WZI8_9HYPH</name>
<dbReference type="SMART" id="SM00895">
    <property type="entry name" value="FCD"/>
    <property type="match status" value="1"/>
</dbReference>
<dbReference type="RefSeq" id="WP_100079474.1">
    <property type="nucleotide sequence ID" value="NZ_NQVN01000002.1"/>
</dbReference>
<dbReference type="GO" id="GO:0003677">
    <property type="term" value="F:DNA binding"/>
    <property type="evidence" value="ECO:0007669"/>
    <property type="project" value="UniProtKB-KW"/>
</dbReference>
<dbReference type="SUPFAM" id="SSF48008">
    <property type="entry name" value="GntR ligand-binding domain-like"/>
    <property type="match status" value="1"/>
</dbReference>
<keyword evidence="6" id="KW-1185">Reference proteome</keyword>